<dbReference type="InterPro" id="IPR014720">
    <property type="entry name" value="dsRBD_dom"/>
</dbReference>
<dbReference type="SUPFAM" id="SSF54768">
    <property type="entry name" value="dsRNA-binding domain-like"/>
    <property type="match status" value="1"/>
</dbReference>
<keyword evidence="3" id="KW-1185">Reference proteome</keyword>
<gene>
    <name evidence="2" type="ORF">TrCOL_g13808</name>
</gene>
<dbReference type="Pfam" id="PF00035">
    <property type="entry name" value="dsrm"/>
    <property type="match status" value="1"/>
</dbReference>
<evidence type="ECO:0000313" key="3">
    <source>
        <dbReference type="Proteomes" id="UP001165065"/>
    </source>
</evidence>
<feature type="domain" description="DRBM" evidence="1">
    <location>
        <begin position="121"/>
        <end position="171"/>
    </location>
</feature>
<dbReference type="Proteomes" id="UP001165065">
    <property type="component" value="Unassembled WGS sequence"/>
</dbReference>
<dbReference type="AlphaFoldDB" id="A0A9W7L661"/>
<name>A0A9W7L661_9STRA</name>
<comment type="caution">
    <text evidence="2">The sequence shown here is derived from an EMBL/GenBank/DDBJ whole genome shotgun (WGS) entry which is preliminary data.</text>
</comment>
<dbReference type="OrthoDB" id="10513978at2759"/>
<evidence type="ECO:0000313" key="2">
    <source>
        <dbReference type="EMBL" id="GMI32942.1"/>
    </source>
</evidence>
<organism evidence="2 3">
    <name type="scientific">Triparma columacea</name>
    <dbReference type="NCBI Taxonomy" id="722753"/>
    <lineage>
        <taxon>Eukaryota</taxon>
        <taxon>Sar</taxon>
        <taxon>Stramenopiles</taxon>
        <taxon>Ochrophyta</taxon>
        <taxon>Bolidophyceae</taxon>
        <taxon>Parmales</taxon>
        <taxon>Triparmaceae</taxon>
        <taxon>Triparma</taxon>
    </lineage>
</organism>
<evidence type="ECO:0000259" key="1">
    <source>
        <dbReference type="Pfam" id="PF00035"/>
    </source>
</evidence>
<accession>A0A9W7L661</accession>
<reference evidence="3" key="1">
    <citation type="journal article" date="2023" name="Commun. Biol.">
        <title>Genome analysis of Parmales, the sister group of diatoms, reveals the evolutionary specialization of diatoms from phago-mixotrophs to photoautotrophs.</title>
        <authorList>
            <person name="Ban H."/>
            <person name="Sato S."/>
            <person name="Yoshikawa S."/>
            <person name="Yamada K."/>
            <person name="Nakamura Y."/>
            <person name="Ichinomiya M."/>
            <person name="Sato N."/>
            <person name="Blanc-Mathieu R."/>
            <person name="Endo H."/>
            <person name="Kuwata A."/>
            <person name="Ogata H."/>
        </authorList>
    </citation>
    <scope>NUCLEOTIDE SEQUENCE [LARGE SCALE GENOMIC DNA]</scope>
</reference>
<sequence>MGDRILALTVTELQSESLPNPVPRDYVGVLAKELSAVVSNNFMSTNLPIVLPSLSSSLTPEQSRQVHAKGTMLEAAVYSVSKMPNGRQAIDELARFLLEEWRSKAFLPGDNFKGRLLELGGEFEVFKKEGYADNEPKWKGEARMGEVVEVATAGRKVDAEQKAAKKLFQRLGLS</sequence>
<dbReference type="EMBL" id="BRYA01000804">
    <property type="protein sequence ID" value="GMI32942.1"/>
    <property type="molecule type" value="Genomic_DNA"/>
</dbReference>
<proteinExistence type="predicted"/>
<protein>
    <recommendedName>
        <fullName evidence="1">DRBM domain-containing protein</fullName>
    </recommendedName>
</protein>